<dbReference type="EMBL" id="VATY01000002">
    <property type="protein sequence ID" value="TMM57265.1"/>
    <property type="molecule type" value="Genomic_DNA"/>
</dbReference>
<dbReference type="AlphaFoldDB" id="A0A5S3QI89"/>
<evidence type="ECO:0000256" key="1">
    <source>
        <dbReference type="SAM" id="SignalP"/>
    </source>
</evidence>
<accession>A0A5S3QI89</accession>
<name>A0A5S3QI89_9FLAO</name>
<dbReference type="RefSeq" id="WP_138658248.1">
    <property type="nucleotide sequence ID" value="NZ_VATY01000002.1"/>
</dbReference>
<gene>
    <name evidence="2" type="ORF">FEE95_12320</name>
</gene>
<dbReference type="OrthoDB" id="1179005at2"/>
<proteinExistence type="predicted"/>
<keyword evidence="3" id="KW-1185">Reference proteome</keyword>
<dbReference type="Proteomes" id="UP000310314">
    <property type="component" value="Unassembled WGS sequence"/>
</dbReference>
<evidence type="ECO:0000313" key="3">
    <source>
        <dbReference type="Proteomes" id="UP000310314"/>
    </source>
</evidence>
<protein>
    <submittedName>
        <fullName evidence="2">Uncharacterized protein</fullName>
    </submittedName>
</protein>
<sequence length="110" mass="12766">MKKSTLLFFCTFFCLLFAIPTTAQETTKKAEAPKATEEEEGPLMFKFEPNFISKNEKRKEEIALTRSIIDSLDVSERKRLKLLKDLYKNGVSKRLKKALLVENNFEDVDE</sequence>
<keyword evidence="1" id="KW-0732">Signal</keyword>
<evidence type="ECO:0000313" key="2">
    <source>
        <dbReference type="EMBL" id="TMM57265.1"/>
    </source>
</evidence>
<reference evidence="2 3" key="1">
    <citation type="submission" date="2019-05" db="EMBL/GenBank/DDBJ databases">
        <authorList>
            <person name="Zhang J.-Y."/>
            <person name="Feg X."/>
            <person name="Du Z.-J."/>
        </authorList>
    </citation>
    <scope>NUCLEOTIDE SEQUENCE [LARGE SCALE GENOMIC DNA]</scope>
    <source>
        <strain evidence="2 3">RZ26</strain>
    </source>
</reference>
<comment type="caution">
    <text evidence="2">The sequence shown here is derived from an EMBL/GenBank/DDBJ whole genome shotgun (WGS) entry which is preliminary data.</text>
</comment>
<feature type="chain" id="PRO_5024459143" evidence="1">
    <location>
        <begin position="24"/>
        <end position="110"/>
    </location>
</feature>
<organism evidence="2 3">
    <name type="scientific">Maribacter algarum</name>
    <name type="common">ex Zhang et al. 2020</name>
    <dbReference type="NCBI Taxonomy" id="2578118"/>
    <lineage>
        <taxon>Bacteria</taxon>
        <taxon>Pseudomonadati</taxon>
        <taxon>Bacteroidota</taxon>
        <taxon>Flavobacteriia</taxon>
        <taxon>Flavobacteriales</taxon>
        <taxon>Flavobacteriaceae</taxon>
        <taxon>Maribacter</taxon>
    </lineage>
</organism>
<feature type="signal peptide" evidence="1">
    <location>
        <begin position="1"/>
        <end position="23"/>
    </location>
</feature>